<evidence type="ECO:0000313" key="1">
    <source>
        <dbReference type="EMBL" id="GAA5112139.1"/>
    </source>
</evidence>
<dbReference type="EMBL" id="BAABIZ010000049">
    <property type="protein sequence ID" value="GAA5112139.1"/>
    <property type="molecule type" value="Genomic_DNA"/>
</dbReference>
<reference evidence="2" key="1">
    <citation type="journal article" date="2019" name="Int. J. Syst. Evol. Microbiol.">
        <title>The Global Catalogue of Microorganisms (GCM) 10K type strain sequencing project: providing services to taxonomists for standard genome sequencing and annotation.</title>
        <authorList>
            <consortium name="The Broad Institute Genomics Platform"/>
            <consortium name="The Broad Institute Genome Sequencing Center for Infectious Disease"/>
            <person name="Wu L."/>
            <person name="Ma J."/>
        </authorList>
    </citation>
    <scope>NUCLEOTIDE SEQUENCE [LARGE SCALE GENOMIC DNA]</scope>
    <source>
        <strain evidence="2">JCM 17712</strain>
    </source>
</reference>
<accession>A0ABP9N8T7</accession>
<protein>
    <submittedName>
        <fullName evidence="1">Uncharacterized protein</fullName>
    </submittedName>
</protein>
<name>A0ABP9N8T7_9HYPH</name>
<evidence type="ECO:0000313" key="2">
    <source>
        <dbReference type="Proteomes" id="UP001500864"/>
    </source>
</evidence>
<proteinExistence type="predicted"/>
<dbReference type="RefSeq" id="WP_345117481.1">
    <property type="nucleotide sequence ID" value="NZ_BAABIZ010000049.1"/>
</dbReference>
<comment type="caution">
    <text evidence="1">The sequence shown here is derived from an EMBL/GenBank/DDBJ whole genome shotgun (WGS) entry which is preliminary data.</text>
</comment>
<gene>
    <name evidence="1" type="ORF">GCM10023261_16690</name>
</gene>
<sequence length="57" mass="5921">MGIVWGVFFKAVLFCTIAGALLDLAHIGAGGLGGAWGVTLEVGSFLLHCWSGPWFGL</sequence>
<organism evidence="1 2">
    <name type="scientific">Bartonella jaculi</name>
    <dbReference type="NCBI Taxonomy" id="686226"/>
    <lineage>
        <taxon>Bacteria</taxon>
        <taxon>Pseudomonadati</taxon>
        <taxon>Pseudomonadota</taxon>
        <taxon>Alphaproteobacteria</taxon>
        <taxon>Hyphomicrobiales</taxon>
        <taxon>Bartonellaceae</taxon>
        <taxon>Bartonella</taxon>
    </lineage>
</organism>
<dbReference type="Proteomes" id="UP001500864">
    <property type="component" value="Unassembled WGS sequence"/>
</dbReference>
<keyword evidence="2" id="KW-1185">Reference proteome</keyword>